<dbReference type="CDD" id="cd01992">
    <property type="entry name" value="TilS_N"/>
    <property type="match status" value="1"/>
</dbReference>
<dbReference type="InterPro" id="IPR011063">
    <property type="entry name" value="TilS/TtcA_N"/>
</dbReference>
<evidence type="ECO:0000256" key="3">
    <source>
        <dbReference type="ARBA" id="ARBA00022598"/>
    </source>
</evidence>
<reference evidence="10" key="1">
    <citation type="submission" date="2020-08" db="EMBL/GenBank/DDBJ databases">
        <title>Genome public.</title>
        <authorList>
            <person name="Liu C."/>
            <person name="Sun Q."/>
        </authorList>
    </citation>
    <scope>NUCLEOTIDE SEQUENCE</scope>
    <source>
        <strain evidence="10">NSJ-50</strain>
    </source>
</reference>
<gene>
    <name evidence="8 10" type="primary">tilS</name>
    <name evidence="10" type="ORF">H8706_01255</name>
</gene>
<keyword evidence="5 8" id="KW-0547">Nucleotide-binding</keyword>
<dbReference type="HAMAP" id="MF_01161">
    <property type="entry name" value="tRNA_Ile_lys_synt"/>
    <property type="match status" value="1"/>
</dbReference>
<proteinExistence type="inferred from homology"/>
<dbReference type="InterPro" id="IPR014729">
    <property type="entry name" value="Rossmann-like_a/b/a_fold"/>
</dbReference>
<comment type="caution">
    <text evidence="10">The sequence shown here is derived from an EMBL/GenBank/DDBJ whole genome shotgun (WGS) entry which is preliminary data.</text>
</comment>
<evidence type="ECO:0000313" key="11">
    <source>
        <dbReference type="Proteomes" id="UP000647416"/>
    </source>
</evidence>
<evidence type="ECO:0000259" key="9">
    <source>
        <dbReference type="SMART" id="SM00977"/>
    </source>
</evidence>
<evidence type="ECO:0000256" key="8">
    <source>
        <dbReference type="HAMAP-Rule" id="MF_01161"/>
    </source>
</evidence>
<dbReference type="AlphaFoldDB" id="A0A926IT89"/>
<dbReference type="InterPro" id="IPR012795">
    <property type="entry name" value="tRNA_Ile_lys_synt_N"/>
</dbReference>
<comment type="subcellular location">
    <subcellularLocation>
        <location evidence="1 8">Cytoplasm</location>
    </subcellularLocation>
</comment>
<dbReference type="SMART" id="SM00977">
    <property type="entry name" value="TilS_C"/>
    <property type="match status" value="1"/>
</dbReference>
<dbReference type="Pfam" id="PF01171">
    <property type="entry name" value="ATP_bind_3"/>
    <property type="match status" value="1"/>
</dbReference>
<evidence type="ECO:0000256" key="4">
    <source>
        <dbReference type="ARBA" id="ARBA00022694"/>
    </source>
</evidence>
<dbReference type="Gene3D" id="3.40.50.620">
    <property type="entry name" value="HUPs"/>
    <property type="match status" value="1"/>
</dbReference>
<dbReference type="SUPFAM" id="SSF52402">
    <property type="entry name" value="Adenine nucleotide alpha hydrolases-like"/>
    <property type="match status" value="1"/>
</dbReference>
<comment type="similarity">
    <text evidence="8">Belongs to the tRNA(Ile)-lysidine synthase family.</text>
</comment>
<feature type="binding site" evidence="8">
    <location>
        <begin position="13"/>
        <end position="18"/>
    </location>
    <ligand>
        <name>ATP</name>
        <dbReference type="ChEBI" id="CHEBI:30616"/>
    </ligand>
</feature>
<name>A0A926IT89_9FIRM</name>
<keyword evidence="11" id="KW-1185">Reference proteome</keyword>
<dbReference type="Proteomes" id="UP000647416">
    <property type="component" value="Unassembled WGS sequence"/>
</dbReference>
<accession>A0A926IT89</accession>
<dbReference type="NCBIfam" id="TIGR02432">
    <property type="entry name" value="lysidine_TilS_N"/>
    <property type="match status" value="1"/>
</dbReference>
<evidence type="ECO:0000256" key="5">
    <source>
        <dbReference type="ARBA" id="ARBA00022741"/>
    </source>
</evidence>
<dbReference type="NCBIfam" id="TIGR02433">
    <property type="entry name" value="lysidine_TilS_C"/>
    <property type="match status" value="1"/>
</dbReference>
<keyword evidence="2 8" id="KW-0963">Cytoplasm</keyword>
<keyword evidence="6 8" id="KW-0067">ATP-binding</keyword>
<dbReference type="GO" id="GO:0005524">
    <property type="term" value="F:ATP binding"/>
    <property type="evidence" value="ECO:0007669"/>
    <property type="project" value="UniProtKB-UniRule"/>
</dbReference>
<feature type="domain" description="Lysidine-tRNA(Ile) synthetase C-terminal" evidence="9">
    <location>
        <begin position="375"/>
        <end position="446"/>
    </location>
</feature>
<comment type="domain">
    <text evidence="8">The N-terminal region contains the highly conserved SGGXDS motif, predicted to be a P-loop motif involved in ATP binding.</text>
</comment>
<dbReference type="GO" id="GO:0006400">
    <property type="term" value="P:tRNA modification"/>
    <property type="evidence" value="ECO:0007669"/>
    <property type="project" value="UniProtKB-UniRule"/>
</dbReference>
<dbReference type="EMBL" id="JACRTE010000001">
    <property type="protein sequence ID" value="MBC8595498.1"/>
    <property type="molecule type" value="Genomic_DNA"/>
</dbReference>
<organism evidence="10 11">
    <name type="scientific">Qingrenia yutianensis</name>
    <dbReference type="NCBI Taxonomy" id="2763676"/>
    <lineage>
        <taxon>Bacteria</taxon>
        <taxon>Bacillati</taxon>
        <taxon>Bacillota</taxon>
        <taxon>Clostridia</taxon>
        <taxon>Eubacteriales</taxon>
        <taxon>Oscillospiraceae</taxon>
        <taxon>Qingrenia</taxon>
    </lineage>
</organism>
<comment type="catalytic activity">
    <reaction evidence="7 8">
        <text>cytidine(34) in tRNA(Ile2) + L-lysine + ATP = lysidine(34) in tRNA(Ile2) + AMP + diphosphate + H(+)</text>
        <dbReference type="Rhea" id="RHEA:43744"/>
        <dbReference type="Rhea" id="RHEA-COMP:10625"/>
        <dbReference type="Rhea" id="RHEA-COMP:10670"/>
        <dbReference type="ChEBI" id="CHEBI:15378"/>
        <dbReference type="ChEBI" id="CHEBI:30616"/>
        <dbReference type="ChEBI" id="CHEBI:32551"/>
        <dbReference type="ChEBI" id="CHEBI:33019"/>
        <dbReference type="ChEBI" id="CHEBI:82748"/>
        <dbReference type="ChEBI" id="CHEBI:83665"/>
        <dbReference type="ChEBI" id="CHEBI:456215"/>
        <dbReference type="EC" id="6.3.4.19"/>
    </reaction>
</comment>
<dbReference type="PANTHER" id="PTHR43033:SF1">
    <property type="entry name" value="TRNA(ILE)-LYSIDINE SYNTHASE-RELATED"/>
    <property type="match status" value="1"/>
</dbReference>
<dbReference type="PANTHER" id="PTHR43033">
    <property type="entry name" value="TRNA(ILE)-LYSIDINE SYNTHASE-RELATED"/>
    <property type="match status" value="1"/>
</dbReference>
<evidence type="ECO:0000256" key="1">
    <source>
        <dbReference type="ARBA" id="ARBA00004496"/>
    </source>
</evidence>
<evidence type="ECO:0000256" key="7">
    <source>
        <dbReference type="ARBA" id="ARBA00048539"/>
    </source>
</evidence>
<evidence type="ECO:0000256" key="6">
    <source>
        <dbReference type="ARBA" id="ARBA00022840"/>
    </source>
</evidence>
<dbReference type="SUPFAM" id="SSF82829">
    <property type="entry name" value="MesJ substrate recognition domain-like"/>
    <property type="match status" value="1"/>
</dbReference>
<sequence>MLSGGESVLAGFSGGADSTALVCALMSIGFKVCTAHINHGLRGADADFDMNFVQNFCTKNNIKCFVKKADVKKYAKEKRLSCEEAGRNVRYSYFYETADICGIDKIAVAHSKNDSVETSIFNFIRGASSGGLKGILPVNGRIVRPLIECSRDEIEEYLRDKNIEFVTDKTNFENEYSRNKIRNIIIKEMQKINPSLINTVFENGKILGEENDFICEYTKKTAEKCVVYQNSEVFLDLNKIKNEHVTVKKHLVIFCAQLIINDFHASAKFINSAVNLTRGKKIYLGNYGLTISNNYDILRFKVNFADDNTVFADKNGISGENKGFEYRIFDGNDINLQKIFDEINTKFDVSFVSFDEITDFNSASYICIDGIDEPIYIRNRRNGDKISVANVGTKKLKDIFIDRKINPDERDKISVVATDDKILAVCGFAVGKDFFVNRESKRILMIKT</sequence>
<evidence type="ECO:0000256" key="2">
    <source>
        <dbReference type="ARBA" id="ARBA00022490"/>
    </source>
</evidence>
<dbReference type="InterPro" id="IPR012094">
    <property type="entry name" value="tRNA_Ile_lys_synt"/>
</dbReference>
<keyword evidence="3 8" id="KW-0436">Ligase</keyword>
<dbReference type="EC" id="6.3.4.19" evidence="8"/>
<dbReference type="GO" id="GO:0032267">
    <property type="term" value="F:tRNA(Ile)-lysidine synthase activity"/>
    <property type="evidence" value="ECO:0007669"/>
    <property type="project" value="UniProtKB-EC"/>
</dbReference>
<dbReference type="InterPro" id="IPR012796">
    <property type="entry name" value="Lysidine-tRNA-synth_C"/>
</dbReference>
<dbReference type="Pfam" id="PF11734">
    <property type="entry name" value="TilS_C"/>
    <property type="match status" value="1"/>
</dbReference>
<evidence type="ECO:0000313" key="10">
    <source>
        <dbReference type="EMBL" id="MBC8595498.1"/>
    </source>
</evidence>
<comment type="function">
    <text evidence="8">Ligates lysine onto the cytidine present at position 34 of the AUA codon-specific tRNA(Ile) that contains the anticodon CAU, in an ATP-dependent manner. Cytidine is converted to lysidine, thus changing the amino acid specificity of the tRNA from methionine to isoleucine.</text>
</comment>
<dbReference type="SUPFAM" id="SSF56037">
    <property type="entry name" value="PheT/TilS domain"/>
    <property type="match status" value="1"/>
</dbReference>
<dbReference type="GO" id="GO:0005737">
    <property type="term" value="C:cytoplasm"/>
    <property type="evidence" value="ECO:0007669"/>
    <property type="project" value="UniProtKB-SubCell"/>
</dbReference>
<protein>
    <recommendedName>
        <fullName evidence="8">tRNA(Ile)-lysidine synthase</fullName>
        <ecNumber evidence="8">6.3.4.19</ecNumber>
    </recommendedName>
    <alternativeName>
        <fullName evidence="8">tRNA(Ile)-2-lysyl-cytidine synthase</fullName>
    </alternativeName>
    <alternativeName>
        <fullName evidence="8">tRNA(Ile)-lysidine synthetase</fullName>
    </alternativeName>
</protein>
<keyword evidence="4 8" id="KW-0819">tRNA processing</keyword>